<keyword evidence="1" id="KW-0812">Transmembrane</keyword>
<dbReference type="RefSeq" id="WP_331808365.1">
    <property type="nucleotide sequence ID" value="NZ_JAZHOU010000001.1"/>
</dbReference>
<keyword evidence="1" id="KW-1133">Transmembrane helix</keyword>
<keyword evidence="1" id="KW-0472">Membrane</keyword>
<proteinExistence type="predicted"/>
<feature type="transmembrane region" description="Helical" evidence="1">
    <location>
        <begin position="6"/>
        <end position="30"/>
    </location>
</feature>
<dbReference type="Proteomes" id="UP001356704">
    <property type="component" value="Unassembled WGS sequence"/>
</dbReference>
<accession>A0ABU7W315</accession>
<protein>
    <submittedName>
        <fullName evidence="2">Uncharacterized protein</fullName>
    </submittedName>
</protein>
<evidence type="ECO:0000313" key="3">
    <source>
        <dbReference type="Proteomes" id="UP001356704"/>
    </source>
</evidence>
<organism evidence="2 3">
    <name type="scientific">Winogradskyella poriferorum</name>
    <dbReference type="NCBI Taxonomy" id="307627"/>
    <lineage>
        <taxon>Bacteria</taxon>
        <taxon>Pseudomonadati</taxon>
        <taxon>Bacteroidota</taxon>
        <taxon>Flavobacteriia</taxon>
        <taxon>Flavobacteriales</taxon>
        <taxon>Flavobacteriaceae</taxon>
        <taxon>Winogradskyella</taxon>
    </lineage>
</organism>
<gene>
    <name evidence="2" type="ORF">V1468_00815</name>
</gene>
<reference evidence="2 3" key="1">
    <citation type="submission" date="2024-02" db="EMBL/GenBank/DDBJ databases">
        <title>Winogradskyella poriferorum JCM 12885.</title>
        <authorList>
            <person name="Zhang D.-F."/>
            <person name="Fu Z.-Y."/>
        </authorList>
    </citation>
    <scope>NUCLEOTIDE SEQUENCE [LARGE SCALE GENOMIC DNA]</scope>
    <source>
        <strain evidence="2 3">JCM 12885</strain>
    </source>
</reference>
<name>A0ABU7W315_9FLAO</name>
<evidence type="ECO:0000313" key="2">
    <source>
        <dbReference type="EMBL" id="MEF3077529.1"/>
    </source>
</evidence>
<evidence type="ECO:0000256" key="1">
    <source>
        <dbReference type="SAM" id="Phobius"/>
    </source>
</evidence>
<dbReference type="EMBL" id="JAZHOU010000001">
    <property type="protein sequence ID" value="MEF3077529.1"/>
    <property type="molecule type" value="Genomic_DNA"/>
</dbReference>
<sequence>MNLKKALIITLGLIIILFGFTSITGYSLIIDLNSKANVDKIKCSNNSINPFKKFDFKSDDKWEVHLVFDLYDIKELPKDIPKVNYLMTSDISVLKSMKNNWNFKCSNGDMATVTSKILLKKNDLVVFEAGILMNDDIQGLQSEDFGWVQSKAILYDVKKFNRSYIPIIFI</sequence>
<keyword evidence="3" id="KW-1185">Reference proteome</keyword>
<comment type="caution">
    <text evidence="2">The sequence shown here is derived from an EMBL/GenBank/DDBJ whole genome shotgun (WGS) entry which is preliminary data.</text>
</comment>